<dbReference type="GO" id="GO:0005737">
    <property type="term" value="C:cytoplasm"/>
    <property type="evidence" value="ECO:0007669"/>
    <property type="project" value="UniProtKB-SubCell"/>
</dbReference>
<dbReference type="Proteomes" id="UP001165740">
    <property type="component" value="Chromosome 4"/>
</dbReference>
<dbReference type="GO" id="GO:0016279">
    <property type="term" value="F:protein-lysine N-methyltransferase activity"/>
    <property type="evidence" value="ECO:0007669"/>
    <property type="project" value="UniProtKB-UniRule"/>
</dbReference>
<dbReference type="Gene3D" id="3.40.50.150">
    <property type="entry name" value="Vaccinia Virus protein VP39"/>
    <property type="match status" value="1"/>
</dbReference>
<keyword evidence="1 5" id="KW-0963">Cytoplasm</keyword>
<comment type="function">
    <text evidence="5">S-adenosyl-L-methionine-dependent protein-lysine N-methyltransferase that methylates elongation factor 1-alpha.</text>
</comment>
<evidence type="ECO:0000256" key="5">
    <source>
        <dbReference type="HAMAP-Rule" id="MF_03188"/>
    </source>
</evidence>
<evidence type="ECO:0000256" key="4">
    <source>
        <dbReference type="ARBA" id="ARBA00022691"/>
    </source>
</evidence>
<proteinExistence type="inferred from homology"/>
<sequence length="235" mass="26520">MFSSSTAMSDDGCLADFNSSALGTQEYWDEAYSRELKKYNEVGDVGEIWFGEEAQDRMVNWLMKSGRSLSDHILDIGCGNGMLLLALREEGFSNLTGIDYSESAIQLSRSIAEKHGSTDIIFQVSSILNPDEIATLTKKHLYDVCLDKGTYDAISLRDVSQPDDNKIYCQNIKTLLNKDGILIITSCNWTREQLELQFRHEFELVHELPAPKFTFGGKTGQTVTTLILRRRDDLK</sequence>
<accession>A0A9W3A1V4</accession>
<protein>
    <recommendedName>
        <fullName evidence="5">Protein-lysine N-methyltransferase LOC106052301</fullName>
        <ecNumber evidence="5">2.1.1.-</ecNumber>
    </recommendedName>
</protein>
<gene>
    <name evidence="8" type="primary">LOC106052301</name>
</gene>
<evidence type="ECO:0000313" key="8">
    <source>
        <dbReference type="RefSeq" id="XP_055881212.1"/>
    </source>
</evidence>
<dbReference type="CDD" id="cd02440">
    <property type="entry name" value="AdoMet_MTases"/>
    <property type="match status" value="1"/>
</dbReference>
<dbReference type="Pfam" id="PF13847">
    <property type="entry name" value="Methyltransf_31"/>
    <property type="match status" value="1"/>
</dbReference>
<dbReference type="InterPro" id="IPR026635">
    <property type="entry name" value="Efm4/METTL10"/>
</dbReference>
<dbReference type="AlphaFoldDB" id="A0A9W3A1V4"/>
<keyword evidence="4 5" id="KW-0949">S-adenosyl-L-methionine</keyword>
<dbReference type="PANTHER" id="PTHR12843:SF5">
    <property type="entry name" value="EEF1A LYSINE METHYLTRANSFERASE 2"/>
    <property type="match status" value="1"/>
</dbReference>
<dbReference type="PANTHER" id="PTHR12843">
    <property type="entry name" value="PROTEIN-LYSINE N-METHYLTRANSFERASE METTL10"/>
    <property type="match status" value="1"/>
</dbReference>
<evidence type="ECO:0000313" key="7">
    <source>
        <dbReference type="Proteomes" id="UP001165740"/>
    </source>
</evidence>
<keyword evidence="7" id="KW-1185">Reference proteome</keyword>
<keyword evidence="3 5" id="KW-0808">Transferase</keyword>
<organism evidence="7 8">
    <name type="scientific">Biomphalaria glabrata</name>
    <name type="common">Bloodfluke planorb</name>
    <name type="synonym">Freshwater snail</name>
    <dbReference type="NCBI Taxonomy" id="6526"/>
    <lineage>
        <taxon>Eukaryota</taxon>
        <taxon>Metazoa</taxon>
        <taxon>Spiralia</taxon>
        <taxon>Lophotrochozoa</taxon>
        <taxon>Mollusca</taxon>
        <taxon>Gastropoda</taxon>
        <taxon>Heterobranchia</taxon>
        <taxon>Euthyneura</taxon>
        <taxon>Panpulmonata</taxon>
        <taxon>Hygrophila</taxon>
        <taxon>Lymnaeoidea</taxon>
        <taxon>Planorbidae</taxon>
        <taxon>Biomphalaria</taxon>
    </lineage>
</organism>
<dbReference type="InterPro" id="IPR025714">
    <property type="entry name" value="Methyltranfer_dom"/>
</dbReference>
<comment type="similarity">
    <text evidence="5">Belongs to the class I-like SAM-binding methyltransferase superfamily. EFM4 family.</text>
</comment>
<dbReference type="OrthoDB" id="540004at2759"/>
<name>A0A9W3A1V4_BIOGL</name>
<dbReference type="RefSeq" id="XP_055881212.1">
    <property type="nucleotide sequence ID" value="XM_056025237.1"/>
</dbReference>
<dbReference type="SUPFAM" id="SSF53335">
    <property type="entry name" value="S-adenosyl-L-methionine-dependent methyltransferases"/>
    <property type="match status" value="1"/>
</dbReference>
<comment type="subcellular location">
    <subcellularLocation>
        <location evidence="5">Cytoplasm</location>
    </subcellularLocation>
</comment>
<evidence type="ECO:0000256" key="3">
    <source>
        <dbReference type="ARBA" id="ARBA00022679"/>
    </source>
</evidence>
<dbReference type="GeneID" id="106052301"/>
<evidence type="ECO:0000256" key="2">
    <source>
        <dbReference type="ARBA" id="ARBA00022603"/>
    </source>
</evidence>
<dbReference type="OMA" id="PTPSFQF"/>
<keyword evidence="2 5" id="KW-0489">Methyltransferase</keyword>
<dbReference type="InterPro" id="IPR029063">
    <property type="entry name" value="SAM-dependent_MTases_sf"/>
</dbReference>
<evidence type="ECO:0000256" key="1">
    <source>
        <dbReference type="ARBA" id="ARBA00022490"/>
    </source>
</evidence>
<dbReference type="HAMAP" id="MF_03188">
    <property type="entry name" value="Methyltr_EFM4"/>
    <property type="match status" value="1"/>
</dbReference>
<dbReference type="EC" id="2.1.1.-" evidence="5"/>
<reference evidence="8" key="1">
    <citation type="submission" date="2025-08" db="UniProtKB">
        <authorList>
            <consortium name="RefSeq"/>
        </authorList>
    </citation>
    <scope>IDENTIFICATION</scope>
</reference>
<dbReference type="GO" id="GO:0032259">
    <property type="term" value="P:methylation"/>
    <property type="evidence" value="ECO:0007669"/>
    <property type="project" value="UniProtKB-KW"/>
</dbReference>
<feature type="domain" description="Methyltransferase" evidence="6">
    <location>
        <begin position="71"/>
        <end position="210"/>
    </location>
</feature>
<evidence type="ECO:0000259" key="6">
    <source>
        <dbReference type="Pfam" id="PF13847"/>
    </source>
</evidence>